<evidence type="ECO:0000259" key="6">
    <source>
        <dbReference type="PROSITE" id="PS50977"/>
    </source>
</evidence>
<evidence type="ECO:0000256" key="4">
    <source>
        <dbReference type="PROSITE-ProRule" id="PRU00335"/>
    </source>
</evidence>
<evidence type="ECO:0000313" key="7">
    <source>
        <dbReference type="EMBL" id="BAV42998.1"/>
    </source>
</evidence>
<keyword evidence="1" id="KW-0805">Transcription regulation</keyword>
<dbReference type="PANTHER" id="PTHR30055">
    <property type="entry name" value="HTH-TYPE TRANSCRIPTIONAL REGULATOR RUTR"/>
    <property type="match status" value="1"/>
</dbReference>
<dbReference type="InterPro" id="IPR001647">
    <property type="entry name" value="HTH_TetR"/>
</dbReference>
<feature type="region of interest" description="Disordered" evidence="5">
    <location>
        <begin position="185"/>
        <end position="217"/>
    </location>
</feature>
<evidence type="ECO:0000313" key="8">
    <source>
        <dbReference type="Proteomes" id="UP000218067"/>
    </source>
</evidence>
<organism evidence="7 8">
    <name type="scientific">Mycobacterium ulcerans subsp. shinshuense</name>
    <dbReference type="NCBI Taxonomy" id="1124626"/>
    <lineage>
        <taxon>Bacteria</taxon>
        <taxon>Bacillati</taxon>
        <taxon>Actinomycetota</taxon>
        <taxon>Actinomycetes</taxon>
        <taxon>Mycobacteriales</taxon>
        <taxon>Mycobacteriaceae</taxon>
        <taxon>Mycobacterium</taxon>
        <taxon>Mycobacterium ulcerans group</taxon>
    </lineage>
</organism>
<dbReference type="InterPro" id="IPR036271">
    <property type="entry name" value="Tet_transcr_reg_TetR-rel_C_sf"/>
</dbReference>
<dbReference type="SUPFAM" id="SSF48498">
    <property type="entry name" value="Tetracyclin repressor-like, C-terminal domain"/>
    <property type="match status" value="1"/>
</dbReference>
<dbReference type="AlphaFoldDB" id="A0A1B4Y7H9"/>
<dbReference type="Proteomes" id="UP000218067">
    <property type="component" value="Chromosome"/>
</dbReference>
<dbReference type="PROSITE" id="PS50977">
    <property type="entry name" value="HTH_TETR_2"/>
    <property type="match status" value="1"/>
</dbReference>
<dbReference type="InterPro" id="IPR001387">
    <property type="entry name" value="Cro/C1-type_HTH"/>
</dbReference>
<dbReference type="Pfam" id="PF00440">
    <property type="entry name" value="TetR_N"/>
    <property type="match status" value="1"/>
</dbReference>
<dbReference type="GO" id="GO:0003700">
    <property type="term" value="F:DNA-binding transcription factor activity"/>
    <property type="evidence" value="ECO:0007669"/>
    <property type="project" value="TreeGrafter"/>
</dbReference>
<feature type="domain" description="HTH tetR-type" evidence="6">
    <location>
        <begin position="8"/>
        <end position="66"/>
    </location>
</feature>
<dbReference type="InterPro" id="IPR009057">
    <property type="entry name" value="Homeodomain-like_sf"/>
</dbReference>
<sequence length="217" mass="24249">MMYYRLMALDHERLLRAAAEFLGRRPNATQDEIAAAIGVSRATLHRYFAGRAALIDALEQLAFGQMREALKSARWQEGSATEALRRLVAACESVSGYLTLLYAYSQDSDTNELKQGWLEIDSEIKELFLRGQRQGEFRPDLAAGWLTEAFYSLVSGAGWSINTGRAAPRDFAPMIAELLLHGVSHSGQPSTNNHHAPERRRLGSEPMRPMINSRATR</sequence>
<accession>A0A1B4Y7H9</accession>
<proteinExistence type="predicted"/>
<evidence type="ECO:0000256" key="2">
    <source>
        <dbReference type="ARBA" id="ARBA00023125"/>
    </source>
</evidence>
<dbReference type="EMBL" id="AP017624">
    <property type="protein sequence ID" value="BAV42998.1"/>
    <property type="molecule type" value="Genomic_DNA"/>
</dbReference>
<dbReference type="InterPro" id="IPR050109">
    <property type="entry name" value="HTH-type_TetR-like_transc_reg"/>
</dbReference>
<evidence type="ECO:0000256" key="5">
    <source>
        <dbReference type="SAM" id="MobiDB-lite"/>
    </source>
</evidence>
<dbReference type="PANTHER" id="PTHR30055:SF234">
    <property type="entry name" value="HTH-TYPE TRANSCRIPTIONAL REGULATOR BETI"/>
    <property type="match status" value="1"/>
</dbReference>
<feature type="DNA-binding region" description="H-T-H motif" evidence="4">
    <location>
        <begin position="29"/>
        <end position="48"/>
    </location>
</feature>
<protein>
    <submittedName>
        <fullName evidence="7">TetR family transcriptional regulator</fullName>
    </submittedName>
</protein>
<feature type="compositionally biased region" description="Polar residues" evidence="5">
    <location>
        <begin position="185"/>
        <end position="194"/>
    </location>
</feature>
<dbReference type="Gene3D" id="1.10.357.10">
    <property type="entry name" value="Tetracycline Repressor, domain 2"/>
    <property type="match status" value="1"/>
</dbReference>
<dbReference type="GO" id="GO:0000976">
    <property type="term" value="F:transcription cis-regulatory region binding"/>
    <property type="evidence" value="ECO:0007669"/>
    <property type="project" value="TreeGrafter"/>
</dbReference>
<reference evidence="7 8" key="1">
    <citation type="submission" date="2016-08" db="EMBL/GenBank/DDBJ databases">
        <title>Complete genome sequence of Mycobacterium shinshuense, a subspecies of M. ulcerans.</title>
        <authorList>
            <person name="Yoshida M."/>
            <person name="Ogura Y."/>
            <person name="Hayashi T."/>
            <person name="Hoshino Y."/>
        </authorList>
    </citation>
    <scope>NUCLEOTIDE SEQUENCE [LARGE SCALE GENOMIC DNA]</scope>
    <source>
        <strain evidence="8">ATCC 33728</strain>
    </source>
</reference>
<keyword evidence="2 4" id="KW-0238">DNA-binding</keyword>
<name>A0A1B4Y7H9_MYCUL</name>
<evidence type="ECO:0000256" key="1">
    <source>
        <dbReference type="ARBA" id="ARBA00023015"/>
    </source>
</evidence>
<evidence type="ECO:0000256" key="3">
    <source>
        <dbReference type="ARBA" id="ARBA00023163"/>
    </source>
</evidence>
<keyword evidence="3" id="KW-0804">Transcription</keyword>
<gene>
    <name evidence="7" type="ORF">SHTP_4037</name>
</gene>
<dbReference type="SUPFAM" id="SSF46689">
    <property type="entry name" value="Homeodomain-like"/>
    <property type="match status" value="1"/>
</dbReference>
<dbReference type="CDD" id="cd00093">
    <property type="entry name" value="HTH_XRE"/>
    <property type="match status" value="1"/>
</dbReference>